<comment type="similarity">
    <text evidence="1 4">Belongs to the bacterial histone-like protein family.</text>
</comment>
<reference evidence="5 6" key="1">
    <citation type="submission" date="2020-05" db="EMBL/GenBank/DDBJ databases">
        <title>Distinct polysaccharide utilization as determinants for interspecies competition between intestinal Prevotella spp.</title>
        <authorList>
            <person name="Galvez E.J.C."/>
            <person name="Iljazovic A."/>
            <person name="Strowig T."/>
        </authorList>
    </citation>
    <scope>NUCLEOTIDE SEQUENCE [LARGE SCALE GENOMIC DNA]</scope>
    <source>
        <strain evidence="5 6">PCHR</strain>
    </source>
</reference>
<evidence type="ECO:0000256" key="2">
    <source>
        <dbReference type="ARBA" id="ARBA00023067"/>
    </source>
</evidence>
<keyword evidence="6" id="KW-1185">Reference proteome</keyword>
<dbReference type="Pfam" id="PF00216">
    <property type="entry name" value="Bac_DNA_binding"/>
    <property type="match status" value="1"/>
</dbReference>
<dbReference type="Gene3D" id="4.10.520.10">
    <property type="entry name" value="IHF-like DNA-binding proteins"/>
    <property type="match status" value="1"/>
</dbReference>
<dbReference type="PANTHER" id="PTHR33175">
    <property type="entry name" value="DNA-BINDING PROTEIN HU"/>
    <property type="match status" value="1"/>
</dbReference>
<name>A0ABX2B227_9BACT</name>
<dbReference type="GO" id="GO:0003677">
    <property type="term" value="F:DNA binding"/>
    <property type="evidence" value="ECO:0007669"/>
    <property type="project" value="UniProtKB-KW"/>
</dbReference>
<dbReference type="RefSeq" id="WP_172344568.1">
    <property type="nucleotide sequence ID" value="NZ_CASTNK010000036.1"/>
</dbReference>
<sequence>MNNKDVISAVSQRLGYTQEDTRKLVDTLIDAMGDAFQDNTSVSVPNFGVFEVKKRMERIVVNPSTKQRMLVPPKLVLNFRPNSSVKEKLKNGGQADE</sequence>
<protein>
    <submittedName>
        <fullName evidence="5">HU family DNA-binding protein</fullName>
    </submittedName>
</protein>
<dbReference type="InterPro" id="IPR000119">
    <property type="entry name" value="Hist_DNA-bd"/>
</dbReference>
<evidence type="ECO:0000256" key="4">
    <source>
        <dbReference type="RuleBase" id="RU003939"/>
    </source>
</evidence>
<evidence type="ECO:0000313" key="6">
    <source>
        <dbReference type="Proteomes" id="UP000820977"/>
    </source>
</evidence>
<evidence type="ECO:0000256" key="3">
    <source>
        <dbReference type="ARBA" id="ARBA00023125"/>
    </source>
</evidence>
<proteinExistence type="inferred from homology"/>
<comment type="caution">
    <text evidence="5">The sequence shown here is derived from an EMBL/GenBank/DDBJ whole genome shotgun (WGS) entry which is preliminary data.</text>
</comment>
<gene>
    <name evidence="5" type="ORF">HPS54_06050</name>
</gene>
<dbReference type="SMART" id="SM00411">
    <property type="entry name" value="BHL"/>
    <property type="match status" value="1"/>
</dbReference>
<dbReference type="CDD" id="cd13832">
    <property type="entry name" value="IHF"/>
    <property type="match status" value="1"/>
</dbReference>
<dbReference type="PANTHER" id="PTHR33175:SF3">
    <property type="entry name" value="DNA-BINDING PROTEIN HU-BETA"/>
    <property type="match status" value="1"/>
</dbReference>
<evidence type="ECO:0000313" key="5">
    <source>
        <dbReference type="EMBL" id="NPE25082.1"/>
    </source>
</evidence>
<organism evidence="5 6">
    <name type="scientific">Xylanibacter caecicola</name>
    <dbReference type="NCBI Taxonomy" id="2736294"/>
    <lineage>
        <taxon>Bacteria</taxon>
        <taxon>Pseudomonadati</taxon>
        <taxon>Bacteroidota</taxon>
        <taxon>Bacteroidia</taxon>
        <taxon>Bacteroidales</taxon>
        <taxon>Prevotellaceae</taxon>
        <taxon>Xylanibacter</taxon>
    </lineage>
</organism>
<keyword evidence="3 5" id="KW-0238">DNA-binding</keyword>
<dbReference type="SUPFAM" id="SSF47729">
    <property type="entry name" value="IHF-like DNA-binding proteins"/>
    <property type="match status" value="1"/>
</dbReference>
<evidence type="ECO:0000256" key="1">
    <source>
        <dbReference type="ARBA" id="ARBA00010529"/>
    </source>
</evidence>
<keyword evidence="2" id="KW-0226">DNA condensation</keyword>
<dbReference type="Proteomes" id="UP000820977">
    <property type="component" value="Unassembled WGS sequence"/>
</dbReference>
<accession>A0ABX2B227</accession>
<dbReference type="InterPro" id="IPR010992">
    <property type="entry name" value="IHF-like_DNA-bd_dom_sf"/>
</dbReference>
<dbReference type="EMBL" id="JABKKJ010000007">
    <property type="protein sequence ID" value="NPE25082.1"/>
    <property type="molecule type" value="Genomic_DNA"/>
</dbReference>